<dbReference type="SUPFAM" id="SSF116734">
    <property type="entry name" value="DNA methylase specificity domain"/>
    <property type="match status" value="2"/>
</dbReference>
<evidence type="ECO:0000256" key="3">
    <source>
        <dbReference type="ARBA" id="ARBA00023125"/>
    </source>
</evidence>
<feature type="domain" description="Type I restriction modification DNA specificity" evidence="5">
    <location>
        <begin position="26"/>
        <end position="117"/>
    </location>
</feature>
<proteinExistence type="inferred from homology"/>
<evidence type="ECO:0000313" key="6">
    <source>
        <dbReference type="EMBL" id="OBS29802.1"/>
    </source>
</evidence>
<dbReference type="InterPro" id="IPR044946">
    <property type="entry name" value="Restrct_endonuc_typeI_TRD_sf"/>
</dbReference>
<dbReference type="PANTHER" id="PTHR43140">
    <property type="entry name" value="TYPE-1 RESTRICTION ENZYME ECOKI SPECIFICITY PROTEIN"/>
    <property type="match status" value="1"/>
</dbReference>
<reference evidence="6 7" key="1">
    <citation type="submission" date="2016-06" db="EMBL/GenBank/DDBJ databases">
        <title>Genome sequence of Tepidimonas fonticaldi PL17.</title>
        <authorList>
            <person name="Pinnaka A.K."/>
        </authorList>
    </citation>
    <scope>NUCLEOTIDE SEQUENCE [LARGE SCALE GENOMIC DNA]</scope>
    <source>
        <strain evidence="6 7">PL17</strain>
    </source>
</reference>
<comment type="caution">
    <text evidence="6">The sequence shown here is derived from an EMBL/GenBank/DDBJ whole genome shotgun (WGS) entry which is preliminary data.</text>
</comment>
<dbReference type="Proteomes" id="UP000091969">
    <property type="component" value="Unassembled WGS sequence"/>
</dbReference>
<dbReference type="PANTHER" id="PTHR43140:SF1">
    <property type="entry name" value="TYPE I RESTRICTION ENZYME ECOKI SPECIFICITY SUBUNIT"/>
    <property type="match status" value="1"/>
</dbReference>
<feature type="region of interest" description="Disordered" evidence="4">
    <location>
        <begin position="512"/>
        <end position="550"/>
    </location>
</feature>
<name>A0A1A6DSA6_9BURK</name>
<evidence type="ECO:0000256" key="1">
    <source>
        <dbReference type="ARBA" id="ARBA00010923"/>
    </source>
</evidence>
<dbReference type="Pfam" id="PF01420">
    <property type="entry name" value="Methylase_S"/>
    <property type="match status" value="2"/>
</dbReference>
<dbReference type="InterPro" id="IPR000055">
    <property type="entry name" value="Restrct_endonuc_typeI_TRD"/>
</dbReference>
<dbReference type="STRING" id="1101373.A9O67_08155"/>
<feature type="compositionally biased region" description="Basic and acidic residues" evidence="4">
    <location>
        <begin position="515"/>
        <end position="550"/>
    </location>
</feature>
<dbReference type="GO" id="GO:0009307">
    <property type="term" value="P:DNA restriction-modification system"/>
    <property type="evidence" value="ECO:0007669"/>
    <property type="project" value="UniProtKB-KW"/>
</dbReference>
<sequence>MVADGDLERYRLLPGDVVFNNTNSEEWVGKTAVFDQHDGVFVYSNHMTRIRVIRELVLPEFLATFLHYLWSAGYARNRAKRWVSQAAIDGPTLLKFKLPLPPLPEQQRIVEVLQAADLKPFHEAAEKADLLREMAAGASLSGRIPEAWHDANITEVREASLLRNKILGIEGETTDLDWPIVPLLAVCTLNPKLHPDVRPAADAPVTFVPMAAVDERLAAITAPEVRNYAEVQKGYTPFAEGDVLFAKVTPCMENGKAAIASDLIGGVGFGSTEFHVLRPDTRLILAEYLLHFVRQRHFREQAKAAFVGTGGLQRVPPDFFKRVKLPLPSLPEQRRIVESLRHVAPQPFRSAIEQAKRLQSALITEALSGRLTAAWREQHAQALAEAARERDARLGAPAPQVMVHITEHAPTERRTDLARPRRQALIEQLSSFQHEVWNTLRFEWRGAVLADDPAAFEEFCTSPQTAWRLEGFAAGREEVRRALEQLAAMGLIRKMSLPRPNPNTGRTEYLTAFRPLREADDGSRPEEDTALADAERLARELERRRAPEAR</sequence>
<evidence type="ECO:0000256" key="2">
    <source>
        <dbReference type="ARBA" id="ARBA00022747"/>
    </source>
</evidence>
<dbReference type="Gene3D" id="3.90.220.20">
    <property type="entry name" value="DNA methylase specificity domains"/>
    <property type="match status" value="2"/>
</dbReference>
<gene>
    <name evidence="6" type="ORF">A9O67_08155</name>
</gene>
<accession>A0A1A6DSA6</accession>
<evidence type="ECO:0000256" key="4">
    <source>
        <dbReference type="SAM" id="MobiDB-lite"/>
    </source>
</evidence>
<keyword evidence="2" id="KW-0680">Restriction system</keyword>
<dbReference type="EMBL" id="LZDH01000065">
    <property type="protein sequence ID" value="OBS29802.1"/>
    <property type="molecule type" value="Genomic_DNA"/>
</dbReference>
<keyword evidence="3" id="KW-0238">DNA-binding</keyword>
<evidence type="ECO:0000313" key="7">
    <source>
        <dbReference type="Proteomes" id="UP000091969"/>
    </source>
</evidence>
<evidence type="ECO:0000259" key="5">
    <source>
        <dbReference type="Pfam" id="PF01420"/>
    </source>
</evidence>
<protein>
    <recommendedName>
        <fullName evidence="5">Type I restriction modification DNA specificity domain-containing protein</fullName>
    </recommendedName>
</protein>
<dbReference type="GO" id="GO:0003677">
    <property type="term" value="F:DNA binding"/>
    <property type="evidence" value="ECO:0007669"/>
    <property type="project" value="UniProtKB-KW"/>
</dbReference>
<feature type="domain" description="Type I restriction modification DNA specificity" evidence="5">
    <location>
        <begin position="227"/>
        <end position="341"/>
    </location>
</feature>
<dbReference type="InterPro" id="IPR051212">
    <property type="entry name" value="Type-I_RE_S_subunit"/>
</dbReference>
<dbReference type="CDD" id="cd17260">
    <property type="entry name" value="RMtype1_S_EcoEI-TRD1-CR1_like"/>
    <property type="match status" value="1"/>
</dbReference>
<keyword evidence="7" id="KW-1185">Reference proteome</keyword>
<comment type="similarity">
    <text evidence="1">Belongs to the type-I restriction system S methylase family.</text>
</comment>
<dbReference type="AlphaFoldDB" id="A0A1A6DSA6"/>
<organism evidence="6 7">
    <name type="scientific">Tepidimonas fonticaldi</name>
    <dbReference type="NCBI Taxonomy" id="1101373"/>
    <lineage>
        <taxon>Bacteria</taxon>
        <taxon>Pseudomonadati</taxon>
        <taxon>Pseudomonadota</taxon>
        <taxon>Betaproteobacteria</taxon>
        <taxon>Burkholderiales</taxon>
        <taxon>Tepidimonas</taxon>
    </lineage>
</organism>